<sequence>MDRKEETDNGSTGDKTHNTSSQTNKHCLPPPTQRMCSLSLALCPHALLTRTLSVGDDEVAVVAHYDCVSGRCLHPSFTSKSVLGWEPPKSVCPHAPAPLQLQTLFGTGFDQRGCLPSPVVSGSGEG</sequence>
<feature type="compositionally biased region" description="Polar residues" evidence="1">
    <location>
        <begin position="9"/>
        <end position="25"/>
    </location>
</feature>
<dbReference type="EMBL" id="JAWQEG010006319">
    <property type="protein sequence ID" value="KAK3855176.1"/>
    <property type="molecule type" value="Genomic_DNA"/>
</dbReference>
<dbReference type="AlphaFoldDB" id="A0AAE1EN18"/>
<reference evidence="2" key="1">
    <citation type="submission" date="2023-10" db="EMBL/GenBank/DDBJ databases">
        <title>Genome assemblies of two species of porcelain crab, Petrolisthes cinctipes and Petrolisthes manimaculis (Anomura: Porcellanidae).</title>
        <authorList>
            <person name="Angst P."/>
        </authorList>
    </citation>
    <scope>NUCLEOTIDE SEQUENCE</scope>
    <source>
        <strain evidence="2">PB745_01</strain>
        <tissue evidence="2">Gill</tissue>
    </source>
</reference>
<evidence type="ECO:0000313" key="2">
    <source>
        <dbReference type="EMBL" id="KAK3855176.1"/>
    </source>
</evidence>
<keyword evidence="3" id="KW-1185">Reference proteome</keyword>
<protein>
    <submittedName>
        <fullName evidence="2">Uncharacterized protein</fullName>
    </submittedName>
</protein>
<comment type="caution">
    <text evidence="2">The sequence shown here is derived from an EMBL/GenBank/DDBJ whole genome shotgun (WGS) entry which is preliminary data.</text>
</comment>
<dbReference type="Proteomes" id="UP001286313">
    <property type="component" value="Unassembled WGS sequence"/>
</dbReference>
<name>A0AAE1EN18_PETCI</name>
<evidence type="ECO:0000313" key="3">
    <source>
        <dbReference type="Proteomes" id="UP001286313"/>
    </source>
</evidence>
<feature type="region of interest" description="Disordered" evidence="1">
    <location>
        <begin position="1"/>
        <end position="28"/>
    </location>
</feature>
<accession>A0AAE1EN18</accession>
<organism evidence="2 3">
    <name type="scientific">Petrolisthes cinctipes</name>
    <name type="common">Flat porcelain crab</name>
    <dbReference type="NCBI Taxonomy" id="88211"/>
    <lineage>
        <taxon>Eukaryota</taxon>
        <taxon>Metazoa</taxon>
        <taxon>Ecdysozoa</taxon>
        <taxon>Arthropoda</taxon>
        <taxon>Crustacea</taxon>
        <taxon>Multicrustacea</taxon>
        <taxon>Malacostraca</taxon>
        <taxon>Eumalacostraca</taxon>
        <taxon>Eucarida</taxon>
        <taxon>Decapoda</taxon>
        <taxon>Pleocyemata</taxon>
        <taxon>Anomura</taxon>
        <taxon>Galatheoidea</taxon>
        <taxon>Porcellanidae</taxon>
        <taxon>Petrolisthes</taxon>
    </lineage>
</organism>
<evidence type="ECO:0000256" key="1">
    <source>
        <dbReference type="SAM" id="MobiDB-lite"/>
    </source>
</evidence>
<gene>
    <name evidence="2" type="ORF">Pcinc_038400</name>
</gene>
<proteinExistence type="predicted"/>